<dbReference type="Gene3D" id="2.130.10.10">
    <property type="entry name" value="YVTN repeat-like/Quinoprotein amine dehydrogenase"/>
    <property type="match status" value="1"/>
</dbReference>
<dbReference type="PANTHER" id="PTHR34512:SF30">
    <property type="entry name" value="OUTER MEMBRANE PROTEIN ASSEMBLY FACTOR BAMB"/>
    <property type="match status" value="1"/>
</dbReference>
<dbReference type="InterPro" id="IPR002372">
    <property type="entry name" value="PQQ_rpt_dom"/>
</dbReference>
<sequence length="461" mass="48046">MQAEAGQGRTAIKDGPRIKGTATVKFGQVTSVLALIALVAGCGSDEEILPGERLGVREALGLETAQPDPSGTERAISLPAPQAVADMPQLGGNPEHLTPHAALSAQPARIWSTSIGAGNSRRYRITAPPVVVGGVIYTLDARSQASAVSADGKVLWKADLRPEGKRGKDVSGGGLAYGDGRLFATTGYGTLIALDPATGDELWTQKADAAISAPPTYREGMVYFVSRDNRAWAISATDGRVQWQIPGTPAPAAMLGGAAPAVTERLAIFPFSSADLVAALRQSGVRVWGTALAGQRRGAVYAAVTDITGDPVVAGNVLYAGNQSGRSVALDVNSGERIWTAEDGAYGAMLPVGGSVFFLTDQDKLVRLDASDGSRIWSVDLPYFTKKKPKKLKAVYAHYGPILAGGRIWLASDDGWLRGFDPASGALLAEIDLPGGAASRPVVAGGTLYVLSERGELEAFR</sequence>
<gene>
    <name evidence="2" type="ORF">JMM60_13875</name>
</gene>
<dbReference type="Pfam" id="PF13360">
    <property type="entry name" value="PQQ_2"/>
    <property type="match status" value="1"/>
</dbReference>
<dbReference type="Proteomes" id="UP000604473">
    <property type="component" value="Unassembled WGS sequence"/>
</dbReference>
<dbReference type="SMART" id="SM00564">
    <property type="entry name" value="PQQ"/>
    <property type="match status" value="6"/>
</dbReference>
<accession>A0ABS1RUV1</accession>
<keyword evidence="3" id="KW-1185">Reference proteome</keyword>
<reference evidence="2 3" key="1">
    <citation type="submission" date="2021-01" db="EMBL/GenBank/DDBJ databases">
        <title>Draft genomes of Rhodovulum sulfidophilum.</title>
        <authorList>
            <person name="Guzman M.S."/>
        </authorList>
    </citation>
    <scope>NUCLEOTIDE SEQUENCE [LARGE SCALE GENOMIC DNA]</scope>
    <source>
        <strain evidence="2 3">AB35</strain>
    </source>
</reference>
<comment type="caution">
    <text evidence="2">The sequence shown here is derived from an EMBL/GenBank/DDBJ whole genome shotgun (WGS) entry which is preliminary data.</text>
</comment>
<dbReference type="PANTHER" id="PTHR34512">
    <property type="entry name" value="CELL SURFACE PROTEIN"/>
    <property type="match status" value="1"/>
</dbReference>
<dbReference type="InterPro" id="IPR011047">
    <property type="entry name" value="Quinoprotein_ADH-like_sf"/>
</dbReference>
<evidence type="ECO:0000259" key="1">
    <source>
        <dbReference type="Pfam" id="PF13360"/>
    </source>
</evidence>
<dbReference type="InterPro" id="IPR015943">
    <property type="entry name" value="WD40/YVTN_repeat-like_dom_sf"/>
</dbReference>
<feature type="domain" description="Pyrrolo-quinoline quinone repeat" evidence="1">
    <location>
        <begin position="144"/>
        <end position="378"/>
    </location>
</feature>
<evidence type="ECO:0000313" key="2">
    <source>
        <dbReference type="EMBL" id="MBL3609873.1"/>
    </source>
</evidence>
<proteinExistence type="predicted"/>
<dbReference type="SUPFAM" id="SSF50998">
    <property type="entry name" value="Quinoprotein alcohol dehydrogenase-like"/>
    <property type="match status" value="1"/>
</dbReference>
<protein>
    <submittedName>
        <fullName evidence="2">PQQ-binding-like beta-propeller repeat protein</fullName>
    </submittedName>
</protein>
<dbReference type="InterPro" id="IPR018391">
    <property type="entry name" value="PQQ_b-propeller_rpt"/>
</dbReference>
<evidence type="ECO:0000313" key="3">
    <source>
        <dbReference type="Proteomes" id="UP000604473"/>
    </source>
</evidence>
<dbReference type="EMBL" id="JAESJJ010000019">
    <property type="protein sequence ID" value="MBL3609873.1"/>
    <property type="molecule type" value="Genomic_DNA"/>
</dbReference>
<name>A0ABS1RUV1_RHOSU</name>
<organism evidence="2 3">
    <name type="scientific">Rhodovulum sulfidophilum</name>
    <name type="common">Rhodobacter sulfidophilus</name>
    <dbReference type="NCBI Taxonomy" id="35806"/>
    <lineage>
        <taxon>Bacteria</taxon>
        <taxon>Pseudomonadati</taxon>
        <taxon>Pseudomonadota</taxon>
        <taxon>Alphaproteobacteria</taxon>
        <taxon>Rhodobacterales</taxon>
        <taxon>Paracoccaceae</taxon>
        <taxon>Rhodovulum</taxon>
    </lineage>
</organism>